<comment type="caution">
    <text evidence="7">The sequence shown here is derived from an EMBL/GenBank/DDBJ whole genome shotgun (WGS) entry which is preliminary data.</text>
</comment>
<keyword evidence="3 5" id="KW-1133">Transmembrane helix</keyword>
<sequence length="192" mass="19941">MDQSPYSSLRGNASSGGNVLNVLGLLAICASLGIAFYYQLALKELPCPLCLLQRAGMILMGIGLMMNVRFGVKAAHYGVALAGALATGVIALRQVFLHITPGDAGYGSTFMGLHFYTLAALSSLAAVAGIALLLMLKSWEAPARDPAWKSAGGKLACILFILLVAGNLVSTVLECGGGACEDDPTFYQLLGK</sequence>
<reference evidence="6 9" key="2">
    <citation type="journal article" date="2020" name="Front. Plant Sci.">
        <title>Isolation of Rhizosphere Bacteria That Improve Quality and Water Stress Tolerance in Greenhouse Ornamentals.</title>
        <authorList>
            <person name="Nordstedt N.P."/>
            <person name="Jones M.L."/>
        </authorList>
    </citation>
    <scope>NUCLEOTIDE SEQUENCE [LARGE SCALE GENOMIC DNA]</scope>
    <source>
        <strain evidence="6 9">C6C2</strain>
    </source>
</reference>
<feature type="transmembrane region" description="Helical" evidence="5">
    <location>
        <begin position="75"/>
        <end position="93"/>
    </location>
</feature>
<keyword evidence="4 5" id="KW-0472">Membrane</keyword>
<proteinExistence type="predicted"/>
<dbReference type="GO" id="GO:0015035">
    <property type="term" value="F:protein-disulfide reductase activity"/>
    <property type="evidence" value="ECO:0007669"/>
    <property type="project" value="InterPro"/>
</dbReference>
<feature type="transmembrane region" description="Helical" evidence="5">
    <location>
        <begin position="155"/>
        <end position="173"/>
    </location>
</feature>
<evidence type="ECO:0000256" key="3">
    <source>
        <dbReference type="ARBA" id="ARBA00022989"/>
    </source>
</evidence>
<feature type="transmembrane region" description="Helical" evidence="5">
    <location>
        <begin position="51"/>
        <end position="68"/>
    </location>
</feature>
<organism evidence="7 8">
    <name type="scientific">Herbaspirillum robiniae</name>
    <dbReference type="NCBI Taxonomy" id="2014887"/>
    <lineage>
        <taxon>Bacteria</taxon>
        <taxon>Pseudomonadati</taxon>
        <taxon>Pseudomonadota</taxon>
        <taxon>Betaproteobacteria</taxon>
        <taxon>Burkholderiales</taxon>
        <taxon>Oxalobacteraceae</taxon>
        <taxon>Herbaspirillum</taxon>
    </lineage>
</organism>
<dbReference type="RefSeq" id="WP_079217720.1">
    <property type="nucleotide sequence ID" value="NZ_CP018845.1"/>
</dbReference>
<protein>
    <submittedName>
        <fullName evidence="7">Disulfide bond formation protein B</fullName>
    </submittedName>
</protein>
<accession>A0A246WQ85</accession>
<evidence type="ECO:0000313" key="7">
    <source>
        <dbReference type="EMBL" id="OWY28541.1"/>
    </source>
</evidence>
<dbReference type="EMBL" id="NJGU01000007">
    <property type="protein sequence ID" value="OWY28541.1"/>
    <property type="molecule type" value="Genomic_DNA"/>
</dbReference>
<evidence type="ECO:0000313" key="9">
    <source>
        <dbReference type="Proteomes" id="UP000536746"/>
    </source>
</evidence>
<dbReference type="InterPro" id="IPR023380">
    <property type="entry name" value="DsbB-like_sf"/>
</dbReference>
<dbReference type="AlphaFoldDB" id="A0A246WQ85"/>
<name>A0A246WQ85_9BURK</name>
<comment type="subcellular location">
    <subcellularLocation>
        <location evidence="1">Membrane</location>
        <topology evidence="1">Multi-pass membrane protein</topology>
    </subcellularLocation>
</comment>
<feature type="transmembrane region" description="Helical" evidence="5">
    <location>
        <begin position="113"/>
        <end position="134"/>
    </location>
</feature>
<dbReference type="Proteomes" id="UP000197596">
    <property type="component" value="Unassembled WGS sequence"/>
</dbReference>
<dbReference type="InterPro" id="IPR003752">
    <property type="entry name" value="DiS_bond_form_DsbB/BdbC"/>
</dbReference>
<evidence type="ECO:0000256" key="4">
    <source>
        <dbReference type="ARBA" id="ARBA00023136"/>
    </source>
</evidence>
<keyword evidence="2 5" id="KW-0812">Transmembrane</keyword>
<dbReference type="GO" id="GO:0006457">
    <property type="term" value="P:protein folding"/>
    <property type="evidence" value="ECO:0007669"/>
    <property type="project" value="InterPro"/>
</dbReference>
<evidence type="ECO:0000256" key="2">
    <source>
        <dbReference type="ARBA" id="ARBA00022692"/>
    </source>
</evidence>
<evidence type="ECO:0000313" key="6">
    <source>
        <dbReference type="EMBL" id="NUU01487.1"/>
    </source>
</evidence>
<feature type="transmembrane region" description="Helical" evidence="5">
    <location>
        <begin position="20"/>
        <end position="39"/>
    </location>
</feature>
<keyword evidence="9" id="KW-1185">Reference proteome</keyword>
<dbReference type="SUPFAM" id="SSF158442">
    <property type="entry name" value="DsbB-like"/>
    <property type="match status" value="1"/>
</dbReference>
<evidence type="ECO:0000256" key="1">
    <source>
        <dbReference type="ARBA" id="ARBA00004141"/>
    </source>
</evidence>
<dbReference type="GO" id="GO:0016020">
    <property type="term" value="C:membrane"/>
    <property type="evidence" value="ECO:0007669"/>
    <property type="project" value="UniProtKB-SubCell"/>
</dbReference>
<dbReference type="OrthoDB" id="3711263at2"/>
<evidence type="ECO:0000256" key="5">
    <source>
        <dbReference type="SAM" id="Phobius"/>
    </source>
</evidence>
<dbReference type="EMBL" id="JABFMT010000006">
    <property type="protein sequence ID" value="NUU01487.1"/>
    <property type="molecule type" value="Genomic_DNA"/>
</dbReference>
<evidence type="ECO:0000313" key="8">
    <source>
        <dbReference type="Proteomes" id="UP000197596"/>
    </source>
</evidence>
<dbReference type="Gene3D" id="1.20.1550.10">
    <property type="entry name" value="DsbB-like"/>
    <property type="match status" value="1"/>
</dbReference>
<gene>
    <name evidence="7" type="ORF">CEJ42_15035</name>
    <name evidence="6" type="ORF">HNO84_07755</name>
</gene>
<dbReference type="Pfam" id="PF02600">
    <property type="entry name" value="DsbB"/>
    <property type="match status" value="1"/>
</dbReference>
<dbReference type="Proteomes" id="UP000536746">
    <property type="component" value="Unassembled WGS sequence"/>
</dbReference>
<reference evidence="7 8" key="1">
    <citation type="submission" date="2017-06" db="EMBL/GenBank/DDBJ databases">
        <title>Herbaspirillum phytohormonus sp. nov., isolated from the root nodule of Robinia pseudoacacia in lead-zinc mine.</title>
        <authorList>
            <person name="Fan M."/>
            <person name="Lin Y."/>
        </authorList>
    </citation>
    <scope>NUCLEOTIDE SEQUENCE [LARGE SCALE GENOMIC DNA]</scope>
    <source>
        <strain evidence="7 8">HZ10</strain>
    </source>
</reference>